<sequence length="294" mass="31979">MHEGQVDLTVDAVAQLVGERLVRWRGYDVSPVASDGTVNALFRLGSEVVLRFPLLPSSDEPTRTALAQEQDSARRIARVSPVQVPEPLALQAPHELYPGWWTAYRWIQGEPANPDRMSDEIQLARDLAAFVRALGELDTEGRGWDGRSRGGPLAGSADQLRAVLADSVDLVDVRAIARVWRRCLEAAPYAGPGGWLHADLMPGNLLLRDGRLAAVIDPGAVCVGDPAVDLMPAWNLFTADGRGAYRDALEVDEAAWERGRGWAIVQATSALPYYLDTNPAMADNARRTLAAVLE</sequence>
<dbReference type="Pfam" id="PF01636">
    <property type="entry name" value="APH"/>
    <property type="match status" value="1"/>
</dbReference>
<dbReference type="Gene3D" id="3.30.200.20">
    <property type="entry name" value="Phosphorylase Kinase, domain 1"/>
    <property type="match status" value="1"/>
</dbReference>
<dbReference type="InterPro" id="IPR002575">
    <property type="entry name" value="Aminoglycoside_PTrfase"/>
</dbReference>
<feature type="domain" description="Aminoglycoside phosphotransferase" evidence="1">
    <location>
        <begin position="35"/>
        <end position="262"/>
    </location>
</feature>
<gene>
    <name evidence="2" type="ORF">GCM10009765_21660</name>
</gene>
<evidence type="ECO:0000259" key="1">
    <source>
        <dbReference type="Pfam" id="PF01636"/>
    </source>
</evidence>
<dbReference type="PANTHER" id="PTHR21310">
    <property type="entry name" value="AMINOGLYCOSIDE PHOSPHOTRANSFERASE-RELATED-RELATED"/>
    <property type="match status" value="1"/>
</dbReference>
<proteinExistence type="predicted"/>
<dbReference type="InterPro" id="IPR051678">
    <property type="entry name" value="AGP_Transferase"/>
</dbReference>
<dbReference type="RefSeq" id="WP_163572272.1">
    <property type="nucleotide sequence ID" value="NZ_BAAANY010000008.1"/>
</dbReference>
<reference evidence="3" key="1">
    <citation type="journal article" date="2019" name="Int. J. Syst. Evol. Microbiol.">
        <title>The Global Catalogue of Microorganisms (GCM) 10K type strain sequencing project: providing services to taxonomists for standard genome sequencing and annotation.</title>
        <authorList>
            <consortium name="The Broad Institute Genomics Platform"/>
            <consortium name="The Broad Institute Genome Sequencing Center for Infectious Disease"/>
            <person name="Wu L."/>
            <person name="Ma J."/>
        </authorList>
    </citation>
    <scope>NUCLEOTIDE SEQUENCE [LARGE SCALE GENOMIC DNA]</scope>
    <source>
        <strain evidence="3">JCM 14718</strain>
    </source>
</reference>
<accession>A0ABP4SEZ4</accession>
<name>A0ABP4SEZ4_9ACTN</name>
<dbReference type="PANTHER" id="PTHR21310:SF42">
    <property type="entry name" value="BIFUNCTIONAL AAC_APH"/>
    <property type="match status" value="1"/>
</dbReference>
<evidence type="ECO:0000313" key="3">
    <source>
        <dbReference type="Proteomes" id="UP001500618"/>
    </source>
</evidence>
<protein>
    <submittedName>
        <fullName evidence="2">Aminoglycoside phosphotransferase family protein</fullName>
    </submittedName>
</protein>
<dbReference type="Gene3D" id="3.90.1200.10">
    <property type="match status" value="1"/>
</dbReference>
<evidence type="ECO:0000313" key="2">
    <source>
        <dbReference type="EMBL" id="GAA1671937.1"/>
    </source>
</evidence>
<keyword evidence="3" id="KW-1185">Reference proteome</keyword>
<dbReference type="Proteomes" id="UP001500618">
    <property type="component" value="Unassembled WGS sequence"/>
</dbReference>
<organism evidence="2 3">
    <name type="scientific">Fodinicola feengrottensis</name>
    <dbReference type="NCBI Taxonomy" id="435914"/>
    <lineage>
        <taxon>Bacteria</taxon>
        <taxon>Bacillati</taxon>
        <taxon>Actinomycetota</taxon>
        <taxon>Actinomycetes</taxon>
        <taxon>Mycobacteriales</taxon>
        <taxon>Fodinicola</taxon>
    </lineage>
</organism>
<dbReference type="CDD" id="cd05155">
    <property type="entry name" value="APH_ChoK_like_1"/>
    <property type="match status" value="1"/>
</dbReference>
<dbReference type="SUPFAM" id="SSF56112">
    <property type="entry name" value="Protein kinase-like (PK-like)"/>
    <property type="match status" value="1"/>
</dbReference>
<comment type="caution">
    <text evidence="2">The sequence shown here is derived from an EMBL/GenBank/DDBJ whole genome shotgun (WGS) entry which is preliminary data.</text>
</comment>
<dbReference type="EMBL" id="BAAANY010000008">
    <property type="protein sequence ID" value="GAA1671937.1"/>
    <property type="molecule type" value="Genomic_DNA"/>
</dbReference>
<dbReference type="InterPro" id="IPR011009">
    <property type="entry name" value="Kinase-like_dom_sf"/>
</dbReference>